<dbReference type="KEGG" id="sfiy:F0344_20630"/>
<dbReference type="SUPFAM" id="SSF47413">
    <property type="entry name" value="lambda repressor-like DNA-binding domains"/>
    <property type="match status" value="1"/>
</dbReference>
<proteinExistence type="predicted"/>
<dbReference type="GO" id="GO:0003677">
    <property type="term" value="F:DNA binding"/>
    <property type="evidence" value="ECO:0007669"/>
    <property type="project" value="InterPro"/>
</dbReference>
<feature type="domain" description="HTH cro/C1-type" evidence="1">
    <location>
        <begin position="25"/>
        <end position="75"/>
    </location>
</feature>
<dbReference type="PROSITE" id="PS50943">
    <property type="entry name" value="HTH_CROC1"/>
    <property type="match status" value="1"/>
</dbReference>
<name>A0A7G7BMZ4_9ACTN</name>
<dbReference type="InterPro" id="IPR010982">
    <property type="entry name" value="Lambda_DNA-bd_dom_sf"/>
</dbReference>
<dbReference type="EMBL" id="CP045702">
    <property type="protein sequence ID" value="QNE76709.1"/>
    <property type="molecule type" value="Genomic_DNA"/>
</dbReference>
<gene>
    <name evidence="2" type="ORF">F0344_20630</name>
</gene>
<sequence>MHPRKRQRKSASAMKLVGKLVGVFRTAAGLTQAQLAELVGHQAETIASIEQGRRALLPDLARQLDRLLETAVENMPEVDLIPAWAEEYLDLEREALALSWFENQVLPGLLQTENYARAVFRSKVPVISEDDIVAQAATRLERQEILHRPVPPTTSFIISEAILRDRLGGNEVYTETLRHLCTCSSLPGITLQVMPLGRQTHAALAGPFILLETPNFQHLVYTETQRGSQIVADPDEVSILAQKYAMLRTQALNTEDTKGLLENTPDPSVSGWCAEPDATASITSSATTDDPDGTDVVVETAPDGRRLTLHINRVLQPGRPAEGQALGHVTADAPLPDGTEARTVFVLVR</sequence>
<evidence type="ECO:0000313" key="3">
    <source>
        <dbReference type="Proteomes" id="UP000515307"/>
    </source>
</evidence>
<dbReference type="Gene3D" id="1.10.260.40">
    <property type="entry name" value="lambda repressor-like DNA-binding domains"/>
    <property type="match status" value="1"/>
</dbReference>
<reference evidence="3" key="1">
    <citation type="submission" date="2019-10" db="EMBL/GenBank/DDBJ databases">
        <title>Antimicrobial potential of Antarctic Bacteria.</title>
        <authorList>
            <person name="Benaud N."/>
            <person name="Edwards R.J."/>
            <person name="Ferrari B.C."/>
        </authorList>
    </citation>
    <scope>NUCLEOTIDE SEQUENCE [LARGE SCALE GENOMIC DNA]</scope>
    <source>
        <strain evidence="3">NBSH44</strain>
    </source>
</reference>
<evidence type="ECO:0000259" key="1">
    <source>
        <dbReference type="PROSITE" id="PS50943"/>
    </source>
</evidence>
<dbReference type="Pfam" id="PF13560">
    <property type="entry name" value="HTH_31"/>
    <property type="match status" value="1"/>
</dbReference>
<dbReference type="InterPro" id="IPR043917">
    <property type="entry name" value="DUF5753"/>
</dbReference>
<dbReference type="RefSeq" id="WP_185300170.1">
    <property type="nucleotide sequence ID" value="NZ_CP045702.1"/>
</dbReference>
<dbReference type="CDD" id="cd00093">
    <property type="entry name" value="HTH_XRE"/>
    <property type="match status" value="1"/>
</dbReference>
<keyword evidence="3" id="KW-1185">Reference proteome</keyword>
<dbReference type="AlphaFoldDB" id="A0A7G7BMZ4"/>
<accession>A0A7G7BMZ4</accession>
<dbReference type="Proteomes" id="UP000515307">
    <property type="component" value="Chromosome"/>
</dbReference>
<dbReference type="InterPro" id="IPR001387">
    <property type="entry name" value="Cro/C1-type_HTH"/>
</dbReference>
<dbReference type="SMART" id="SM00530">
    <property type="entry name" value="HTH_XRE"/>
    <property type="match status" value="1"/>
</dbReference>
<protein>
    <submittedName>
        <fullName evidence="2">Helix-turn-helix domain-containing protein</fullName>
    </submittedName>
</protein>
<dbReference type="Pfam" id="PF19054">
    <property type="entry name" value="DUF5753"/>
    <property type="match status" value="1"/>
</dbReference>
<evidence type="ECO:0000313" key="2">
    <source>
        <dbReference type="EMBL" id="QNE76709.1"/>
    </source>
</evidence>
<organism evidence="2 3">
    <name type="scientific">Streptomyces finlayi</name>
    <dbReference type="NCBI Taxonomy" id="67296"/>
    <lineage>
        <taxon>Bacteria</taxon>
        <taxon>Bacillati</taxon>
        <taxon>Actinomycetota</taxon>
        <taxon>Actinomycetes</taxon>
        <taxon>Kitasatosporales</taxon>
        <taxon>Streptomycetaceae</taxon>
        <taxon>Streptomyces</taxon>
    </lineage>
</organism>